<proteinExistence type="inferred from homology"/>
<dbReference type="Gene3D" id="2.70.210.12">
    <property type="entry name" value="GTP1/OBG domain"/>
    <property type="match status" value="1"/>
</dbReference>
<dbReference type="InterPro" id="IPR006073">
    <property type="entry name" value="GTP-bd"/>
</dbReference>
<evidence type="ECO:0000256" key="1">
    <source>
        <dbReference type="ARBA" id="ARBA00007699"/>
    </source>
</evidence>
<dbReference type="PROSITE" id="PS51710">
    <property type="entry name" value="G_OBG"/>
    <property type="match status" value="1"/>
</dbReference>
<evidence type="ECO:0000256" key="2">
    <source>
        <dbReference type="ARBA" id="ARBA00022741"/>
    </source>
</evidence>
<sequence length="395" mass="43160">MVNVTSFSHVEDMSQLIRAVPPKVIGERNVFSRPIVDIKRIKCIGGKGGDGAVVFSKHGAHKLVGPGLPVGGAGGKGGDVFIAPMDKHDGKADLRHIPGCIRAQNGYLGGNRASGKPGKDVILKVPLGTLVYRFDPQDDPYESQNWRQLCDHWNRKLIADINDVNQEKVTLALGGSGGRGNSMNSPYEAQYGFEPQEAYYEVELKSIADVGLLGLPNVGKSTLLSALTRANCKIAAYPFTTIKPCIGHVQFTDGASISIADLPGIVECRFTQDFFRHIERTKALLYVIDSCNITYASMEDHFSSLRQQVEAYGAGLADKPFAIVITKMDLHGEMAARAVDSFCHHLRYIGLKNHVIPISAKFGLGTKNLVKVIRDLAEKVSEEITMRMYDDCDNK</sequence>
<dbReference type="InterPro" id="IPR005225">
    <property type="entry name" value="Small_GTP-bd"/>
</dbReference>
<dbReference type="InterPro" id="IPR006169">
    <property type="entry name" value="GTP1_OBG_dom"/>
</dbReference>
<evidence type="ECO:0000259" key="5">
    <source>
        <dbReference type="PROSITE" id="PS51883"/>
    </source>
</evidence>
<dbReference type="PRINTS" id="PR00326">
    <property type="entry name" value="GTP1OBG"/>
</dbReference>
<dbReference type="SUPFAM" id="SSF82051">
    <property type="entry name" value="Obg GTP-binding protein N-terminal domain"/>
    <property type="match status" value="1"/>
</dbReference>
<keyword evidence="3" id="KW-0342">GTP-binding</keyword>
<comment type="similarity">
    <text evidence="1">Belongs to the TRAFAC class OBG-HflX-like GTPase superfamily. OBG GTPase family.</text>
</comment>
<dbReference type="Pfam" id="PF01018">
    <property type="entry name" value="GTP1_OBG"/>
    <property type="match status" value="1"/>
</dbReference>
<dbReference type="GO" id="GO:0042254">
    <property type="term" value="P:ribosome biogenesis"/>
    <property type="evidence" value="ECO:0007669"/>
    <property type="project" value="UniProtKB-UniRule"/>
</dbReference>
<dbReference type="EMBL" id="JAVEPI010000001">
    <property type="protein sequence ID" value="KAK1444292.1"/>
    <property type="molecule type" value="Genomic_DNA"/>
</dbReference>
<accession>A0AAD8PFG8</accession>
<feature type="domain" description="Obg" evidence="5">
    <location>
        <begin position="33"/>
        <end position="207"/>
    </location>
</feature>
<evidence type="ECO:0000313" key="7">
    <source>
        <dbReference type="Proteomes" id="UP001230268"/>
    </source>
</evidence>
<dbReference type="PIRSF" id="PIRSF002401">
    <property type="entry name" value="GTP_bd_Obg/CgtA"/>
    <property type="match status" value="1"/>
</dbReference>
<evidence type="ECO:0000256" key="3">
    <source>
        <dbReference type="ARBA" id="ARBA00023134"/>
    </source>
</evidence>
<dbReference type="SUPFAM" id="SSF52540">
    <property type="entry name" value="P-loop containing nucleoside triphosphate hydrolases"/>
    <property type="match status" value="1"/>
</dbReference>
<dbReference type="InterPro" id="IPR014100">
    <property type="entry name" value="GTP-bd_Obg/CgtA"/>
</dbReference>
<dbReference type="AlphaFoldDB" id="A0AAD8PFG8"/>
<dbReference type="Proteomes" id="UP001230268">
    <property type="component" value="Unassembled WGS sequence"/>
</dbReference>
<dbReference type="InterPro" id="IPR045086">
    <property type="entry name" value="OBG_GTPase"/>
</dbReference>
<dbReference type="GO" id="GO:0005525">
    <property type="term" value="F:GTP binding"/>
    <property type="evidence" value="ECO:0007669"/>
    <property type="project" value="UniProtKB-KW"/>
</dbReference>
<keyword evidence="2" id="KW-0547">Nucleotide-binding</keyword>
<evidence type="ECO:0000313" key="6">
    <source>
        <dbReference type="EMBL" id="KAK1444292.1"/>
    </source>
</evidence>
<dbReference type="NCBIfam" id="TIGR00231">
    <property type="entry name" value="small_GTP"/>
    <property type="match status" value="1"/>
</dbReference>
<dbReference type="GO" id="GO:0003924">
    <property type="term" value="F:GTPase activity"/>
    <property type="evidence" value="ECO:0007669"/>
    <property type="project" value="InterPro"/>
</dbReference>
<feature type="domain" description="OBG-type G" evidence="4">
    <location>
        <begin position="208"/>
        <end position="378"/>
    </location>
</feature>
<dbReference type="PANTHER" id="PTHR11702:SF31">
    <property type="entry name" value="MITOCHONDRIAL RIBOSOME-ASSOCIATED GTPASE 2"/>
    <property type="match status" value="1"/>
</dbReference>
<keyword evidence="7" id="KW-1185">Reference proteome</keyword>
<evidence type="ECO:0000259" key="4">
    <source>
        <dbReference type="PROSITE" id="PS51710"/>
    </source>
</evidence>
<dbReference type="InterPro" id="IPR036726">
    <property type="entry name" value="GTP1_OBG_dom_sf"/>
</dbReference>
<dbReference type="GO" id="GO:0000287">
    <property type="term" value="F:magnesium ion binding"/>
    <property type="evidence" value="ECO:0007669"/>
    <property type="project" value="InterPro"/>
</dbReference>
<dbReference type="Pfam" id="PF01926">
    <property type="entry name" value="MMR_HSR1"/>
    <property type="match status" value="1"/>
</dbReference>
<dbReference type="Gene3D" id="3.40.50.300">
    <property type="entry name" value="P-loop containing nucleotide triphosphate hydrolases"/>
    <property type="match status" value="1"/>
</dbReference>
<gene>
    <name evidence="6" type="ORF">BgAZ_101980</name>
</gene>
<dbReference type="GO" id="GO:0005739">
    <property type="term" value="C:mitochondrion"/>
    <property type="evidence" value="ECO:0007669"/>
    <property type="project" value="TreeGrafter"/>
</dbReference>
<dbReference type="InterPro" id="IPR031167">
    <property type="entry name" value="G_OBG"/>
</dbReference>
<comment type="caution">
    <text evidence="6">The sequence shown here is derived from an EMBL/GenBank/DDBJ whole genome shotgun (WGS) entry which is preliminary data.</text>
</comment>
<dbReference type="InterPro" id="IPR027417">
    <property type="entry name" value="P-loop_NTPase"/>
</dbReference>
<reference evidence="6" key="1">
    <citation type="submission" date="2023-08" db="EMBL/GenBank/DDBJ databases">
        <title>Draft sequence of the Babesia gibsoni genome.</title>
        <authorList>
            <person name="Yamagishi J.Y."/>
            <person name="Xuan X.X."/>
        </authorList>
    </citation>
    <scope>NUCLEOTIDE SEQUENCE</scope>
    <source>
        <strain evidence="6">Azabu</strain>
    </source>
</reference>
<protein>
    <submittedName>
        <fullName evidence="6">GTP-binding ODG like protein</fullName>
    </submittedName>
</protein>
<organism evidence="6 7">
    <name type="scientific">Babesia gibsoni</name>
    <dbReference type="NCBI Taxonomy" id="33632"/>
    <lineage>
        <taxon>Eukaryota</taxon>
        <taxon>Sar</taxon>
        <taxon>Alveolata</taxon>
        <taxon>Apicomplexa</taxon>
        <taxon>Aconoidasida</taxon>
        <taxon>Piroplasmida</taxon>
        <taxon>Babesiidae</taxon>
        <taxon>Babesia</taxon>
    </lineage>
</organism>
<dbReference type="PROSITE" id="PS51883">
    <property type="entry name" value="OBG"/>
    <property type="match status" value="1"/>
</dbReference>
<dbReference type="PANTHER" id="PTHR11702">
    <property type="entry name" value="DEVELOPMENTALLY REGULATED GTP-BINDING PROTEIN-RELATED"/>
    <property type="match status" value="1"/>
</dbReference>
<name>A0AAD8PFG8_BABGI</name>